<feature type="compositionally biased region" description="Basic and acidic residues" evidence="6">
    <location>
        <begin position="1008"/>
        <end position="1036"/>
    </location>
</feature>
<dbReference type="Gene3D" id="3.90.1150.10">
    <property type="entry name" value="Aspartate Aminotransferase, domain 1"/>
    <property type="match status" value="1"/>
</dbReference>
<reference evidence="9" key="1">
    <citation type="submission" date="2022-11" db="UniProtKB">
        <authorList>
            <consortium name="WormBaseParasite"/>
        </authorList>
    </citation>
    <scope>IDENTIFICATION</scope>
</reference>
<accession>A0A915ASP8</accession>
<comment type="similarity">
    <text evidence="2">Belongs to the group II decarboxylase family.</text>
</comment>
<feature type="compositionally biased region" description="Low complexity" evidence="6">
    <location>
        <begin position="995"/>
        <end position="1007"/>
    </location>
</feature>
<feature type="region of interest" description="Disordered" evidence="6">
    <location>
        <begin position="263"/>
        <end position="309"/>
    </location>
</feature>
<keyword evidence="4" id="KW-0456">Lyase</keyword>
<keyword evidence="7" id="KW-0812">Transmembrane</keyword>
<evidence type="ECO:0000256" key="2">
    <source>
        <dbReference type="ARBA" id="ARBA00009533"/>
    </source>
</evidence>
<dbReference type="GO" id="GO:0019752">
    <property type="term" value="P:carboxylic acid metabolic process"/>
    <property type="evidence" value="ECO:0007669"/>
    <property type="project" value="InterPro"/>
</dbReference>
<proteinExistence type="inferred from homology"/>
<dbReference type="Proteomes" id="UP000887569">
    <property type="component" value="Unplaced"/>
</dbReference>
<dbReference type="InterPro" id="IPR010977">
    <property type="entry name" value="Aromatic_deC"/>
</dbReference>
<protein>
    <submittedName>
        <fullName evidence="9">Aromatic-L-amino-acid decarboxylase</fullName>
    </submittedName>
</protein>
<feature type="region of interest" description="Disordered" evidence="6">
    <location>
        <begin position="892"/>
        <end position="1045"/>
    </location>
</feature>
<dbReference type="InterPro" id="IPR015421">
    <property type="entry name" value="PyrdxlP-dep_Trfase_major"/>
</dbReference>
<feature type="compositionally biased region" description="Polar residues" evidence="6">
    <location>
        <begin position="895"/>
        <end position="907"/>
    </location>
</feature>
<dbReference type="GO" id="GO:0005737">
    <property type="term" value="C:cytoplasm"/>
    <property type="evidence" value="ECO:0007669"/>
    <property type="project" value="TreeGrafter"/>
</dbReference>
<dbReference type="PRINTS" id="PR00800">
    <property type="entry name" value="YHDCRBOXLASE"/>
</dbReference>
<evidence type="ECO:0000313" key="9">
    <source>
        <dbReference type="WBParaSite" id="PgR015_g023_t04"/>
    </source>
</evidence>
<organism evidence="8 9">
    <name type="scientific">Parascaris univalens</name>
    <name type="common">Nematode worm</name>
    <dbReference type="NCBI Taxonomy" id="6257"/>
    <lineage>
        <taxon>Eukaryota</taxon>
        <taxon>Metazoa</taxon>
        <taxon>Ecdysozoa</taxon>
        <taxon>Nematoda</taxon>
        <taxon>Chromadorea</taxon>
        <taxon>Rhabditida</taxon>
        <taxon>Spirurina</taxon>
        <taxon>Ascaridomorpha</taxon>
        <taxon>Ascaridoidea</taxon>
        <taxon>Ascarididae</taxon>
        <taxon>Parascaris</taxon>
    </lineage>
</organism>
<dbReference type="WBParaSite" id="PgR015_g023_t04">
    <property type="protein sequence ID" value="PgR015_g023_t04"/>
    <property type="gene ID" value="PgR015_g023"/>
</dbReference>
<dbReference type="GO" id="GO:0016831">
    <property type="term" value="F:carboxy-lyase activity"/>
    <property type="evidence" value="ECO:0007669"/>
    <property type="project" value="InterPro"/>
</dbReference>
<evidence type="ECO:0000256" key="4">
    <source>
        <dbReference type="ARBA" id="ARBA00023239"/>
    </source>
</evidence>
<dbReference type="InterPro" id="IPR002129">
    <property type="entry name" value="PyrdxlP-dep_de-COase"/>
</dbReference>
<dbReference type="InterPro" id="IPR015422">
    <property type="entry name" value="PyrdxlP-dep_Trfase_small"/>
</dbReference>
<dbReference type="PANTHER" id="PTHR11999">
    <property type="entry name" value="GROUP II PYRIDOXAL-5-PHOSPHATE DECARBOXYLASE"/>
    <property type="match status" value="1"/>
</dbReference>
<feature type="compositionally biased region" description="Low complexity" evidence="6">
    <location>
        <begin position="972"/>
        <end position="988"/>
    </location>
</feature>
<dbReference type="GO" id="GO:0006520">
    <property type="term" value="P:amino acid metabolic process"/>
    <property type="evidence" value="ECO:0007669"/>
    <property type="project" value="InterPro"/>
</dbReference>
<keyword evidence="7" id="KW-1133">Transmembrane helix</keyword>
<dbReference type="PANTHER" id="PTHR11999:SF140">
    <property type="entry name" value="HISTIDINE DECARBOXYASE LIKE"/>
    <property type="match status" value="1"/>
</dbReference>
<evidence type="ECO:0000256" key="6">
    <source>
        <dbReference type="SAM" id="MobiDB-lite"/>
    </source>
</evidence>
<feature type="compositionally biased region" description="Basic and acidic residues" evidence="6">
    <location>
        <begin position="263"/>
        <end position="308"/>
    </location>
</feature>
<dbReference type="SUPFAM" id="SSF53383">
    <property type="entry name" value="PLP-dependent transferases"/>
    <property type="match status" value="1"/>
</dbReference>
<feature type="modified residue" description="N6-(pyridoxal phosphate)lysine" evidence="5">
    <location>
        <position position="627"/>
    </location>
</feature>
<evidence type="ECO:0000313" key="8">
    <source>
        <dbReference type="Proteomes" id="UP000887569"/>
    </source>
</evidence>
<feature type="region of interest" description="Disordered" evidence="6">
    <location>
        <begin position="856"/>
        <end position="877"/>
    </location>
</feature>
<feature type="compositionally biased region" description="Polar residues" evidence="6">
    <location>
        <begin position="948"/>
        <end position="959"/>
    </location>
</feature>
<keyword evidence="7" id="KW-0472">Membrane</keyword>
<evidence type="ECO:0000256" key="7">
    <source>
        <dbReference type="SAM" id="Phobius"/>
    </source>
</evidence>
<evidence type="ECO:0000256" key="3">
    <source>
        <dbReference type="ARBA" id="ARBA00022898"/>
    </source>
</evidence>
<comment type="cofactor">
    <cofactor evidence="1 5">
        <name>pyridoxal 5'-phosphate</name>
        <dbReference type="ChEBI" id="CHEBI:597326"/>
    </cofactor>
</comment>
<dbReference type="AlphaFoldDB" id="A0A915ASP8"/>
<evidence type="ECO:0000256" key="1">
    <source>
        <dbReference type="ARBA" id="ARBA00001933"/>
    </source>
</evidence>
<keyword evidence="8" id="KW-1185">Reference proteome</keyword>
<dbReference type="Gene3D" id="3.40.640.10">
    <property type="entry name" value="Type I PLP-dependent aspartate aminotransferase-like (Major domain)"/>
    <property type="match status" value="1"/>
</dbReference>
<keyword evidence="3 5" id="KW-0663">Pyridoxal phosphate</keyword>
<evidence type="ECO:0000256" key="5">
    <source>
        <dbReference type="PIRSR" id="PIRSR602129-50"/>
    </source>
</evidence>
<dbReference type="GO" id="GO:0030170">
    <property type="term" value="F:pyridoxal phosphate binding"/>
    <property type="evidence" value="ECO:0007669"/>
    <property type="project" value="InterPro"/>
</dbReference>
<dbReference type="InterPro" id="IPR015424">
    <property type="entry name" value="PyrdxlP-dep_Trfase"/>
</dbReference>
<name>A0A915ASP8_PARUN</name>
<feature type="transmembrane region" description="Helical" evidence="7">
    <location>
        <begin position="213"/>
        <end position="236"/>
    </location>
</feature>
<feature type="compositionally biased region" description="Basic and acidic residues" evidence="6">
    <location>
        <begin position="914"/>
        <end position="929"/>
    </location>
</feature>
<dbReference type="Pfam" id="PF00282">
    <property type="entry name" value="Pyridoxal_deC"/>
    <property type="match status" value="1"/>
</dbReference>
<sequence>MNEIPSNSAFSPMRSSYSLHRVILQQSFRMTYNIWQLSVILSFISTVVPGKAKIVQFNGPVKLFVDKDSKSNFTTNIITYFNKVSKNGYQIIYADGANMCSLADIQFVLKTLTTTQITILLNEHMNTPCELPIERGAILQFFKTEDFITVHFINQGVRMPNIRFHENEVGEIDRFLNDVGLSIESNVRRRRQVRRINGLREEENSGTTATVNLWVIVVIAVIISLGFIIIITLFYFDHRKNLKRIAALGKELMESKRSETRIKLPPEVVKKNNQKMDDEDKKEKELGKGEKARKQKVDKDNEKNDESSKTSILNAKRVPLFVRDVFNIANFCLGYGGIEEVVKRDIKTVASGTINSDNIGPNETSSSPVAIIDELETIILPMFQQFPKMRSHSFFPGVQSLTDILIEFGCNLLAARGFITDGSPGMLELEMVATSWVGKALGLPSCFLPGRRTRGGGLLLTTTTEGMFTAILAARQKKLREILNANAADRGKEKSAANEEDSLLKNMVAYGCSEAHLSFDFGCRLAKVEDKLINPDAEYTMNVDELEHEIMEDVKNKRTPIFINATFGSAHSCSLDKLDEITKIAKKYNIWVHVDASYAGNYLVCPSYRSLVNGLENANSFSVNLHKCLTQSSHATFFWTTDLRAVKDSIPQSQNMLRTLHSDGSYYELATTASNRYKPLKTYLWLRLCGLEGLRQQITTIVKMTSRFRQLLNDDGRLEDKTATQDFGFITFRCKGGKEEQASQKTYRFCCYIIKSNKMSVTLVAPRSMNMIRMTFNREHFDEEEIDDSWNVLKRLLDDWEAEEGRGKIATKSECERLICNGINSRFTQPSSVSIATPKPSIIIPSPMETIQVPNDIKTSEKGQIRPRNFENGQDNRIMKNSAVCDSMENAKEIPQNTTPLQTSAKEISNKAASMREKSEEKRSAKDTEASSSSEKEEDAEEGKRLSTRTGNRQISSTSEGEEFPSERNENSTSSQSFGRSSGRQQPSAAEGGNSAAKKASTSSFKTLKTECLQRSKHKLPEQTGKKLSRNEKRYNTEGSTSKRK</sequence>